<dbReference type="EMBL" id="OU015566">
    <property type="protein sequence ID" value="CAG5103150.1"/>
    <property type="molecule type" value="Genomic_DNA"/>
</dbReference>
<accession>A0ABN7SKH0</accession>
<dbReference type="SUPFAM" id="SSF117281">
    <property type="entry name" value="Kelch motif"/>
    <property type="match status" value="1"/>
</dbReference>
<dbReference type="Proteomes" id="UP001158576">
    <property type="component" value="Chromosome 1"/>
</dbReference>
<feature type="signal peptide" evidence="2">
    <location>
        <begin position="1"/>
        <end position="16"/>
    </location>
</feature>
<keyword evidence="1" id="KW-0880">Kelch repeat</keyword>
<evidence type="ECO:0000313" key="3">
    <source>
        <dbReference type="EMBL" id="CAG5103150.1"/>
    </source>
</evidence>
<dbReference type="InterPro" id="IPR015915">
    <property type="entry name" value="Kelch-typ_b-propeller"/>
</dbReference>
<evidence type="ECO:0000256" key="2">
    <source>
        <dbReference type="SAM" id="SignalP"/>
    </source>
</evidence>
<dbReference type="Pfam" id="PF01344">
    <property type="entry name" value="Kelch_1"/>
    <property type="match status" value="1"/>
</dbReference>
<organism evidence="3 4">
    <name type="scientific">Oikopleura dioica</name>
    <name type="common">Tunicate</name>
    <dbReference type="NCBI Taxonomy" id="34765"/>
    <lineage>
        <taxon>Eukaryota</taxon>
        <taxon>Metazoa</taxon>
        <taxon>Chordata</taxon>
        <taxon>Tunicata</taxon>
        <taxon>Appendicularia</taxon>
        <taxon>Copelata</taxon>
        <taxon>Oikopleuridae</taxon>
        <taxon>Oikopleura</taxon>
    </lineage>
</organism>
<evidence type="ECO:0000256" key="1">
    <source>
        <dbReference type="ARBA" id="ARBA00022441"/>
    </source>
</evidence>
<sequence>MKSFALSTLSFSAAETLVPVTPPPLCPDLDKNEICSTECSDARDSCYSGCGNDYTCANRCNVVWLDCLETCPCSSGCPDGCDGCPHPVCESTEQYLFMINYDWSFDNKALLLRLSDDTFIESSFNYRFDIMDVDDACYSYIKGNHYFLGGYYNPRAIIKVTDCEFKLQDDELMVPHIDGMWGSCTTYFDQAHLCFSEDGVGAKKCQRFDGENQETDISASSFGSKMKKKRSIVFFYFGVHFFNNLREILTQESRHPHDWTAMAVYDNKMWVVGGCDPDDFSACHNHVEYYIHNNYSWFSGPEHPAEKVYGGLVLGDASGLYTFAGRGPNQGRSVFRMRSGSWSFLGQMTAAAGYSYYFSSGKIVGNFAYVGENNFEKVNLEDEAFPLSTNIGPEYESLNLYYAAMILTDRPICIE</sequence>
<evidence type="ECO:0000313" key="4">
    <source>
        <dbReference type="Proteomes" id="UP001158576"/>
    </source>
</evidence>
<protein>
    <submittedName>
        <fullName evidence="3">Oidioi.mRNA.OKI2018_I69.chr1.g640.t1.cds</fullName>
    </submittedName>
</protein>
<dbReference type="Gene3D" id="2.120.10.80">
    <property type="entry name" value="Kelch-type beta propeller"/>
    <property type="match status" value="1"/>
</dbReference>
<proteinExistence type="predicted"/>
<keyword evidence="4" id="KW-1185">Reference proteome</keyword>
<dbReference type="InterPro" id="IPR006652">
    <property type="entry name" value="Kelch_1"/>
</dbReference>
<name>A0ABN7SKH0_OIKDI</name>
<gene>
    <name evidence="3" type="ORF">OKIOD_LOCUS9405</name>
</gene>
<reference evidence="3 4" key="1">
    <citation type="submission" date="2021-04" db="EMBL/GenBank/DDBJ databases">
        <authorList>
            <person name="Bliznina A."/>
        </authorList>
    </citation>
    <scope>NUCLEOTIDE SEQUENCE [LARGE SCALE GENOMIC DNA]</scope>
</reference>
<keyword evidence="2" id="KW-0732">Signal</keyword>
<feature type="chain" id="PRO_5046492221" evidence="2">
    <location>
        <begin position="17"/>
        <end position="415"/>
    </location>
</feature>